<protein>
    <submittedName>
        <fullName evidence="1">Uncharacterized protein</fullName>
    </submittedName>
</protein>
<sequence length="74" mass="9017">MFNLKDLLKQFEHEVISFSVRYKQNIETTWARYFIPPIANEDEVTFKEHSWNFTSFRRALASSFYSKEVYRSLQ</sequence>
<dbReference type="AlphaFoldDB" id="X0URP1"/>
<evidence type="ECO:0000313" key="1">
    <source>
        <dbReference type="EMBL" id="GAG08380.1"/>
    </source>
</evidence>
<accession>X0URP1</accession>
<gene>
    <name evidence="1" type="ORF">S01H1_36917</name>
</gene>
<organism evidence="1">
    <name type="scientific">marine sediment metagenome</name>
    <dbReference type="NCBI Taxonomy" id="412755"/>
    <lineage>
        <taxon>unclassified sequences</taxon>
        <taxon>metagenomes</taxon>
        <taxon>ecological metagenomes</taxon>
    </lineage>
</organism>
<proteinExistence type="predicted"/>
<feature type="non-terminal residue" evidence="1">
    <location>
        <position position="74"/>
    </location>
</feature>
<dbReference type="EMBL" id="BARS01023166">
    <property type="protein sequence ID" value="GAG08380.1"/>
    <property type="molecule type" value="Genomic_DNA"/>
</dbReference>
<comment type="caution">
    <text evidence="1">The sequence shown here is derived from an EMBL/GenBank/DDBJ whole genome shotgun (WGS) entry which is preliminary data.</text>
</comment>
<name>X0URP1_9ZZZZ</name>
<reference evidence="1" key="1">
    <citation type="journal article" date="2014" name="Front. Microbiol.">
        <title>High frequency of phylogenetically diverse reductive dehalogenase-homologous genes in deep subseafloor sedimentary metagenomes.</title>
        <authorList>
            <person name="Kawai M."/>
            <person name="Futagami T."/>
            <person name="Toyoda A."/>
            <person name="Takaki Y."/>
            <person name="Nishi S."/>
            <person name="Hori S."/>
            <person name="Arai W."/>
            <person name="Tsubouchi T."/>
            <person name="Morono Y."/>
            <person name="Uchiyama I."/>
            <person name="Ito T."/>
            <person name="Fujiyama A."/>
            <person name="Inagaki F."/>
            <person name="Takami H."/>
        </authorList>
    </citation>
    <scope>NUCLEOTIDE SEQUENCE</scope>
    <source>
        <strain evidence="1">Expedition CK06-06</strain>
    </source>
</reference>